<evidence type="ECO:0000256" key="2">
    <source>
        <dbReference type="ARBA" id="ARBA00034301"/>
    </source>
</evidence>
<dbReference type="SMART" id="SM00849">
    <property type="entry name" value="Lactamase_B"/>
    <property type="match status" value="1"/>
</dbReference>
<evidence type="ECO:0000313" key="6">
    <source>
        <dbReference type="Proteomes" id="UP000215596"/>
    </source>
</evidence>
<evidence type="ECO:0000313" key="5">
    <source>
        <dbReference type="EMBL" id="PAD71325.1"/>
    </source>
</evidence>
<dbReference type="InterPro" id="IPR036866">
    <property type="entry name" value="RibonucZ/Hydroxyglut_hydro"/>
</dbReference>
<dbReference type="OrthoDB" id="9802248at2"/>
<dbReference type="PANTHER" id="PTHR42951">
    <property type="entry name" value="METALLO-BETA-LACTAMASE DOMAIN-CONTAINING"/>
    <property type="match status" value="1"/>
</dbReference>
<dbReference type="SUPFAM" id="SSF56281">
    <property type="entry name" value="Metallo-hydrolase/oxidoreductase"/>
    <property type="match status" value="1"/>
</dbReference>
<evidence type="ECO:0000259" key="4">
    <source>
        <dbReference type="SMART" id="SM00849"/>
    </source>
</evidence>
<organism evidence="5 6">
    <name type="scientific">Paenibacillus campinasensis</name>
    <dbReference type="NCBI Taxonomy" id="66347"/>
    <lineage>
        <taxon>Bacteria</taxon>
        <taxon>Bacillati</taxon>
        <taxon>Bacillota</taxon>
        <taxon>Bacilli</taxon>
        <taxon>Bacillales</taxon>
        <taxon>Paenibacillaceae</taxon>
        <taxon>Paenibacillus</taxon>
    </lineage>
</organism>
<comment type="catalytic activity">
    <reaction evidence="1">
        <text>3',5'-cyclic CMP + H2O = CMP + H(+)</text>
        <dbReference type="Rhea" id="RHEA:72675"/>
        <dbReference type="ChEBI" id="CHEBI:15377"/>
        <dbReference type="ChEBI" id="CHEBI:15378"/>
        <dbReference type="ChEBI" id="CHEBI:58003"/>
        <dbReference type="ChEBI" id="CHEBI:60377"/>
    </reaction>
    <physiologicalReaction direction="left-to-right" evidence="1">
        <dbReference type="Rhea" id="RHEA:72676"/>
    </physiologicalReaction>
</comment>
<gene>
    <name evidence="5" type="ORF">CHH67_24895</name>
</gene>
<evidence type="ECO:0000256" key="1">
    <source>
        <dbReference type="ARBA" id="ARBA00034221"/>
    </source>
</evidence>
<feature type="domain" description="Metallo-beta-lactamase" evidence="4">
    <location>
        <begin position="20"/>
        <end position="212"/>
    </location>
</feature>
<reference evidence="5 6" key="1">
    <citation type="submission" date="2017-07" db="EMBL/GenBank/DDBJ databases">
        <title>Isolation and whole genome analysis of endospore-forming bacteria from heroin.</title>
        <authorList>
            <person name="Kalinowski J."/>
            <person name="Ahrens B."/>
            <person name="Al-Dilaimi A."/>
            <person name="Winkler A."/>
            <person name="Wibberg D."/>
            <person name="Schleenbecker U."/>
            <person name="Ruckert C."/>
            <person name="Wolfel R."/>
            <person name="Grass G."/>
        </authorList>
    </citation>
    <scope>NUCLEOTIDE SEQUENCE [LARGE SCALE GENOMIC DNA]</scope>
    <source>
        <strain evidence="5 6">7537-G1</strain>
    </source>
</reference>
<dbReference type="PANTHER" id="PTHR42951:SF9">
    <property type="entry name" value="METAL-DEPENDENT HYDROLASE"/>
    <property type="match status" value="1"/>
</dbReference>
<dbReference type="Pfam" id="PF00753">
    <property type="entry name" value="Lactamase_B"/>
    <property type="match status" value="1"/>
</dbReference>
<accession>A0A268EDX8</accession>
<sequence>MLATTVDQVTQLSFMPRLFPVNVYLVEEEDGLTLIDTGMPFSIKGTLAAASSAGKPIRRIVLTHAHGDHVGGLDGLKQALPEAKVYISKRDAKLLRGDVSLESGEPQTPIRGSVPKTIHTTPDILLRHGDFIGSLKAIATPGHTPGHMAFLDQRSGILIAGDALQTRGGLAVSGKVNPWFPFPAWATWNKPAAIESAKALTELEPALLAVGHGPMLASPRTRMQEAIAAAEARLGRETP</sequence>
<comment type="function">
    <text evidence="2">Counteracts the endogenous Pycsar antiviral defense system. Phosphodiesterase that enables metal-dependent hydrolysis of host cyclic nucleotide Pycsar defense signals such as cCMP and cUMP.</text>
</comment>
<evidence type="ECO:0000256" key="3">
    <source>
        <dbReference type="ARBA" id="ARBA00048505"/>
    </source>
</evidence>
<dbReference type="CDD" id="cd07721">
    <property type="entry name" value="yflN-like_MBL-fold"/>
    <property type="match status" value="1"/>
</dbReference>
<dbReference type="RefSeq" id="WP_095268063.1">
    <property type="nucleotide sequence ID" value="NZ_NPBY01000110.1"/>
</dbReference>
<protein>
    <recommendedName>
        <fullName evidence="4">Metallo-beta-lactamase domain-containing protein</fullName>
    </recommendedName>
</protein>
<name>A0A268EDX8_9BACL</name>
<dbReference type="InterPro" id="IPR050855">
    <property type="entry name" value="NDM-1-like"/>
</dbReference>
<dbReference type="Gene3D" id="3.60.15.10">
    <property type="entry name" value="Ribonuclease Z/Hydroxyacylglutathione hydrolase-like"/>
    <property type="match status" value="1"/>
</dbReference>
<dbReference type="EMBL" id="NPBY01000110">
    <property type="protein sequence ID" value="PAD71325.1"/>
    <property type="molecule type" value="Genomic_DNA"/>
</dbReference>
<proteinExistence type="predicted"/>
<dbReference type="Proteomes" id="UP000215596">
    <property type="component" value="Unassembled WGS sequence"/>
</dbReference>
<dbReference type="AlphaFoldDB" id="A0A268EDX8"/>
<dbReference type="InterPro" id="IPR001279">
    <property type="entry name" value="Metallo-B-lactamas"/>
</dbReference>
<comment type="catalytic activity">
    <reaction evidence="3">
        <text>3',5'-cyclic UMP + H2O = UMP + H(+)</text>
        <dbReference type="Rhea" id="RHEA:70575"/>
        <dbReference type="ChEBI" id="CHEBI:15377"/>
        <dbReference type="ChEBI" id="CHEBI:15378"/>
        <dbReference type="ChEBI" id="CHEBI:57865"/>
        <dbReference type="ChEBI" id="CHEBI:184387"/>
    </reaction>
    <physiologicalReaction direction="left-to-right" evidence="3">
        <dbReference type="Rhea" id="RHEA:70576"/>
    </physiologicalReaction>
</comment>
<comment type="caution">
    <text evidence="5">The sequence shown here is derived from an EMBL/GenBank/DDBJ whole genome shotgun (WGS) entry which is preliminary data.</text>
</comment>